<evidence type="ECO:0000313" key="2">
    <source>
        <dbReference type="EMBL" id="KAF7514242.1"/>
    </source>
</evidence>
<dbReference type="Proteomes" id="UP000606974">
    <property type="component" value="Unassembled WGS sequence"/>
</dbReference>
<name>A0A8H7E9J2_9EURO</name>
<keyword evidence="3" id="KW-1185">Reference proteome</keyword>
<feature type="compositionally biased region" description="Polar residues" evidence="1">
    <location>
        <begin position="82"/>
        <end position="91"/>
    </location>
</feature>
<comment type="caution">
    <text evidence="2">The sequence shown here is derived from an EMBL/GenBank/DDBJ whole genome shotgun (WGS) entry which is preliminary data.</text>
</comment>
<accession>A0A8H7E9J2</accession>
<evidence type="ECO:0000256" key="1">
    <source>
        <dbReference type="SAM" id="MobiDB-lite"/>
    </source>
</evidence>
<protein>
    <submittedName>
        <fullName evidence="2">Uncharacterized protein</fullName>
    </submittedName>
</protein>
<proteinExistence type="predicted"/>
<sequence length="91" mass="10082">MQLLSLKLPNPKPQNEIEMLNGSINLAARLLLMMGFGSFQFGFSGQQQLVWDHGSLKTFIRDYFDVPPALGSEGEAPEDIQRTQSGPNCRG</sequence>
<gene>
    <name evidence="2" type="ORF">GJ744_000012</name>
</gene>
<dbReference type="AlphaFoldDB" id="A0A8H7E9J2"/>
<evidence type="ECO:0000313" key="3">
    <source>
        <dbReference type="Proteomes" id="UP000606974"/>
    </source>
</evidence>
<dbReference type="EMBL" id="JAACFV010000001">
    <property type="protein sequence ID" value="KAF7514242.1"/>
    <property type="molecule type" value="Genomic_DNA"/>
</dbReference>
<reference evidence="2" key="1">
    <citation type="submission" date="2020-02" db="EMBL/GenBank/DDBJ databases">
        <authorList>
            <person name="Palmer J.M."/>
        </authorList>
    </citation>
    <scope>NUCLEOTIDE SEQUENCE</scope>
    <source>
        <strain evidence="2">EPUS1.4</strain>
        <tissue evidence="2">Thallus</tissue>
    </source>
</reference>
<organism evidence="2 3">
    <name type="scientific">Endocarpon pusillum</name>
    <dbReference type="NCBI Taxonomy" id="364733"/>
    <lineage>
        <taxon>Eukaryota</taxon>
        <taxon>Fungi</taxon>
        <taxon>Dikarya</taxon>
        <taxon>Ascomycota</taxon>
        <taxon>Pezizomycotina</taxon>
        <taxon>Eurotiomycetes</taxon>
        <taxon>Chaetothyriomycetidae</taxon>
        <taxon>Verrucariales</taxon>
        <taxon>Verrucariaceae</taxon>
        <taxon>Endocarpon</taxon>
    </lineage>
</organism>
<feature type="region of interest" description="Disordered" evidence="1">
    <location>
        <begin position="70"/>
        <end position="91"/>
    </location>
</feature>